<evidence type="ECO:0000313" key="7">
    <source>
        <dbReference type="EMBL" id="KAF2436464.1"/>
    </source>
</evidence>
<feature type="transmembrane region" description="Helical" evidence="6">
    <location>
        <begin position="504"/>
        <end position="522"/>
    </location>
</feature>
<dbReference type="InterPro" id="IPR002293">
    <property type="entry name" value="AA/rel_permease1"/>
</dbReference>
<feature type="transmembrane region" description="Helical" evidence="6">
    <location>
        <begin position="151"/>
        <end position="175"/>
    </location>
</feature>
<feature type="transmembrane region" description="Helical" evidence="6">
    <location>
        <begin position="187"/>
        <end position="209"/>
    </location>
</feature>
<feature type="transmembrane region" description="Helical" evidence="6">
    <location>
        <begin position="62"/>
        <end position="85"/>
    </location>
</feature>
<feature type="transmembrane region" description="Helical" evidence="6">
    <location>
        <begin position="311"/>
        <end position="331"/>
    </location>
</feature>
<comment type="caution">
    <text evidence="7">The sequence shown here is derived from an EMBL/GenBank/DDBJ whole genome shotgun (WGS) entry which is preliminary data.</text>
</comment>
<dbReference type="EMBL" id="MU007010">
    <property type="protein sequence ID" value="KAF2436464.1"/>
    <property type="molecule type" value="Genomic_DNA"/>
</dbReference>
<name>A0A9P4P1F4_9PEZI</name>
<evidence type="ECO:0000256" key="5">
    <source>
        <dbReference type="ARBA" id="ARBA00023136"/>
    </source>
</evidence>
<feature type="non-terminal residue" evidence="7">
    <location>
        <position position="551"/>
    </location>
</feature>
<reference evidence="7" key="1">
    <citation type="journal article" date="2020" name="Stud. Mycol.">
        <title>101 Dothideomycetes genomes: a test case for predicting lifestyles and emergence of pathogens.</title>
        <authorList>
            <person name="Haridas S."/>
            <person name="Albert R."/>
            <person name="Binder M."/>
            <person name="Bloem J."/>
            <person name="Labutti K."/>
            <person name="Salamov A."/>
            <person name="Andreopoulos B."/>
            <person name="Baker S."/>
            <person name="Barry K."/>
            <person name="Bills G."/>
            <person name="Bluhm B."/>
            <person name="Cannon C."/>
            <person name="Castanera R."/>
            <person name="Culley D."/>
            <person name="Daum C."/>
            <person name="Ezra D."/>
            <person name="Gonzalez J."/>
            <person name="Henrissat B."/>
            <person name="Kuo A."/>
            <person name="Liang C."/>
            <person name="Lipzen A."/>
            <person name="Lutzoni F."/>
            <person name="Magnuson J."/>
            <person name="Mondo S."/>
            <person name="Nolan M."/>
            <person name="Ohm R."/>
            <person name="Pangilinan J."/>
            <person name="Park H.-J."/>
            <person name="Ramirez L."/>
            <person name="Alfaro M."/>
            <person name="Sun H."/>
            <person name="Tritt A."/>
            <person name="Yoshinaga Y."/>
            <person name="Zwiers L.-H."/>
            <person name="Turgeon B."/>
            <person name="Goodwin S."/>
            <person name="Spatafora J."/>
            <person name="Crous P."/>
            <person name="Grigoriev I."/>
        </authorList>
    </citation>
    <scope>NUCLEOTIDE SEQUENCE</scope>
    <source>
        <strain evidence="7">CBS 130266</strain>
    </source>
</reference>
<dbReference type="Gene3D" id="1.20.1740.10">
    <property type="entry name" value="Amino acid/polyamine transporter I"/>
    <property type="match status" value="1"/>
</dbReference>
<comment type="subcellular location">
    <subcellularLocation>
        <location evidence="1">Membrane</location>
        <topology evidence="1">Multi-pass membrane protein</topology>
    </subcellularLocation>
</comment>
<evidence type="ECO:0000256" key="2">
    <source>
        <dbReference type="ARBA" id="ARBA00022448"/>
    </source>
</evidence>
<dbReference type="PANTHER" id="PTHR45649">
    <property type="entry name" value="AMINO-ACID PERMEASE BAT1"/>
    <property type="match status" value="1"/>
</dbReference>
<keyword evidence="8" id="KW-1185">Reference proteome</keyword>
<dbReference type="FunFam" id="1.20.1740.10:FF:000046">
    <property type="entry name" value="Amino-acid permease, putative"/>
    <property type="match status" value="1"/>
</dbReference>
<feature type="transmembrane region" description="Helical" evidence="6">
    <location>
        <begin position="351"/>
        <end position="374"/>
    </location>
</feature>
<proteinExistence type="predicted"/>
<feature type="transmembrane region" description="Helical" evidence="6">
    <location>
        <begin position="465"/>
        <end position="484"/>
    </location>
</feature>
<feature type="transmembrane region" description="Helical" evidence="6">
    <location>
        <begin position="430"/>
        <end position="453"/>
    </location>
</feature>
<evidence type="ECO:0000256" key="1">
    <source>
        <dbReference type="ARBA" id="ARBA00004141"/>
    </source>
</evidence>
<gene>
    <name evidence="7" type="ORF">EJ08DRAFT_553876</name>
</gene>
<keyword evidence="5 6" id="KW-0472">Membrane</keyword>
<dbReference type="PIRSF" id="PIRSF006060">
    <property type="entry name" value="AA_transporter"/>
    <property type="match status" value="1"/>
</dbReference>
<evidence type="ECO:0000256" key="4">
    <source>
        <dbReference type="ARBA" id="ARBA00022989"/>
    </source>
</evidence>
<feature type="transmembrane region" description="Helical" evidence="6">
    <location>
        <begin position="97"/>
        <end position="114"/>
    </location>
</feature>
<dbReference type="AlphaFoldDB" id="A0A9P4P1F4"/>
<accession>A0A9P4P1F4</accession>
<organism evidence="7 8">
    <name type="scientific">Tothia fuscella</name>
    <dbReference type="NCBI Taxonomy" id="1048955"/>
    <lineage>
        <taxon>Eukaryota</taxon>
        <taxon>Fungi</taxon>
        <taxon>Dikarya</taxon>
        <taxon>Ascomycota</taxon>
        <taxon>Pezizomycotina</taxon>
        <taxon>Dothideomycetes</taxon>
        <taxon>Pleosporomycetidae</taxon>
        <taxon>Venturiales</taxon>
        <taxon>Cylindrosympodiaceae</taxon>
        <taxon>Tothia</taxon>
    </lineage>
</organism>
<dbReference type="GO" id="GO:0015101">
    <property type="term" value="F:organic cation transmembrane transporter activity"/>
    <property type="evidence" value="ECO:0007669"/>
    <property type="project" value="UniProtKB-ARBA"/>
</dbReference>
<dbReference type="Proteomes" id="UP000800235">
    <property type="component" value="Unassembled WGS sequence"/>
</dbReference>
<keyword evidence="2" id="KW-0813">Transport</keyword>
<feature type="transmembrane region" description="Helical" evidence="6">
    <location>
        <begin position="404"/>
        <end position="424"/>
    </location>
</feature>
<keyword evidence="4 6" id="KW-1133">Transmembrane helix</keyword>
<dbReference type="GO" id="GO:0016020">
    <property type="term" value="C:membrane"/>
    <property type="evidence" value="ECO:0007669"/>
    <property type="project" value="UniProtKB-SubCell"/>
</dbReference>
<evidence type="ECO:0000313" key="8">
    <source>
        <dbReference type="Proteomes" id="UP000800235"/>
    </source>
</evidence>
<feature type="transmembrane region" description="Helical" evidence="6">
    <location>
        <begin position="126"/>
        <end position="145"/>
    </location>
</feature>
<feature type="transmembrane region" description="Helical" evidence="6">
    <location>
        <begin position="215"/>
        <end position="234"/>
    </location>
</feature>
<sequence>MAERNLSVTSGGARRKSVVDKQVTSVLPGGDVPFDPEREYNEDEETLAALGYKPEFKREFNLFTTFCVSFAVLGLLPSFASTLYYGMGYAGTGGMTWGWILAMIGVQCVAMSMAELCSSMPTSGGLYYAAAVLAPPGWGPLAAWITGWSNWLVQITGAPSVDYATAAMILAAASINNPEYVPTNYQTFLLSTFLMLIHGVMSSLPTRWLAKTNSFGSTFNMISLVVVIILIPAGTNRPSQGLSRFTPSSEVWGTIENGTDWPDGIAVLMSFVAVLWTMSGYDAPFHLAEECSNASIAAPRAIVMTSAMGGIFGWFLQIVVAYTVIDIPGVIDSDLGQPFAAYLIQCMPKNITNAILAITIIAGFFMGQGCMIAASRVTFAYARDDCFPFSNVWKKVNRMTQTPVNAVWVNTIIGILMLLLIFGGSISVGALFSVGAIAAEVAFCTPIFIRVFFVGNRFRPGPWNLGKFSIPIGFVASCFVALMIPILNFPSVRGANLDAEGMNWTILVYGGPMFLVMIWWFVSARKWFKGPKVNVQHAMLGREGNILEGRD</sequence>
<keyword evidence="3 6" id="KW-0812">Transmembrane</keyword>
<dbReference type="OrthoDB" id="4476201at2759"/>
<evidence type="ECO:0000256" key="3">
    <source>
        <dbReference type="ARBA" id="ARBA00022692"/>
    </source>
</evidence>
<protein>
    <submittedName>
        <fullName evidence="7">Amino acid transporter</fullName>
    </submittedName>
</protein>
<dbReference type="PANTHER" id="PTHR45649:SF29">
    <property type="entry name" value="AMINO ACID TRANSPORTER (EUROFUNG)"/>
    <property type="match status" value="1"/>
</dbReference>
<evidence type="ECO:0000256" key="6">
    <source>
        <dbReference type="SAM" id="Phobius"/>
    </source>
</evidence>
<dbReference type="Pfam" id="PF13520">
    <property type="entry name" value="AA_permease_2"/>
    <property type="match status" value="1"/>
</dbReference>